<evidence type="ECO:0000256" key="1">
    <source>
        <dbReference type="SAM" id="MobiDB-lite"/>
    </source>
</evidence>
<gene>
    <name evidence="3" type="ORF">HII31_12726</name>
</gene>
<organism evidence="3 4">
    <name type="scientific">Pseudocercospora fuligena</name>
    <dbReference type="NCBI Taxonomy" id="685502"/>
    <lineage>
        <taxon>Eukaryota</taxon>
        <taxon>Fungi</taxon>
        <taxon>Dikarya</taxon>
        <taxon>Ascomycota</taxon>
        <taxon>Pezizomycotina</taxon>
        <taxon>Dothideomycetes</taxon>
        <taxon>Dothideomycetidae</taxon>
        <taxon>Mycosphaerellales</taxon>
        <taxon>Mycosphaerellaceae</taxon>
        <taxon>Pseudocercospora</taxon>
    </lineage>
</organism>
<feature type="region of interest" description="Disordered" evidence="1">
    <location>
        <begin position="48"/>
        <end position="139"/>
    </location>
</feature>
<reference evidence="3" key="1">
    <citation type="submission" date="2020-04" db="EMBL/GenBank/DDBJ databases">
        <title>Draft genome resource of the tomato pathogen Pseudocercospora fuligena.</title>
        <authorList>
            <person name="Zaccaron A."/>
        </authorList>
    </citation>
    <scope>NUCLEOTIDE SEQUENCE</scope>
    <source>
        <strain evidence="3">PF001</strain>
    </source>
</reference>
<protein>
    <recommendedName>
        <fullName evidence="5">Carbohydrate-binding module family 1 protein</fullName>
    </recommendedName>
</protein>
<dbReference type="AlphaFoldDB" id="A0A8H6R7A5"/>
<comment type="caution">
    <text evidence="3">The sequence shown here is derived from an EMBL/GenBank/DDBJ whole genome shotgun (WGS) entry which is preliminary data.</text>
</comment>
<keyword evidence="2" id="KW-0732">Signal</keyword>
<keyword evidence="4" id="KW-1185">Reference proteome</keyword>
<dbReference type="EMBL" id="JABCIY010000306">
    <property type="protein sequence ID" value="KAF7185853.1"/>
    <property type="molecule type" value="Genomic_DNA"/>
</dbReference>
<dbReference type="Proteomes" id="UP000660729">
    <property type="component" value="Unassembled WGS sequence"/>
</dbReference>
<name>A0A8H6R7A5_9PEZI</name>
<proteinExistence type="predicted"/>
<feature type="chain" id="PRO_5034758354" description="Carbohydrate-binding module family 1 protein" evidence="2">
    <location>
        <begin position="24"/>
        <end position="160"/>
    </location>
</feature>
<accession>A0A8H6R7A5</accession>
<evidence type="ECO:0000313" key="3">
    <source>
        <dbReference type="EMBL" id="KAF7185853.1"/>
    </source>
</evidence>
<evidence type="ECO:0000313" key="4">
    <source>
        <dbReference type="Proteomes" id="UP000660729"/>
    </source>
</evidence>
<evidence type="ECO:0000256" key="2">
    <source>
        <dbReference type="SAM" id="SignalP"/>
    </source>
</evidence>
<feature type="signal peptide" evidence="2">
    <location>
        <begin position="1"/>
        <end position="23"/>
    </location>
</feature>
<sequence>MAPIITYLTTTLILLNNVSLCSPLPHPQEIAHQDEVLKAIGTLKSEITSDPKGITKSWTVDENGNETSGKKSKSSNNNNNEEDQYEKQQKEYQEQQKEYEEQQEEYEEQQNYPSEGGGSECGEYPGQHGKCHSSGTHSTANWPGCGPSGCWSLMARWIRM</sequence>
<feature type="compositionally biased region" description="Polar residues" evidence="1">
    <location>
        <begin position="56"/>
        <end position="67"/>
    </location>
</feature>
<feature type="compositionally biased region" description="Basic and acidic residues" evidence="1">
    <location>
        <begin position="85"/>
        <end position="100"/>
    </location>
</feature>
<evidence type="ECO:0008006" key="5">
    <source>
        <dbReference type="Google" id="ProtNLM"/>
    </source>
</evidence>
<dbReference type="OrthoDB" id="10623690at2759"/>